<reference evidence="3" key="2">
    <citation type="submission" date="2016-11" db="EMBL/GenBank/DDBJ databases">
        <authorList>
            <person name="Jaros S."/>
            <person name="Januszkiewicz K."/>
            <person name="Wedrychowicz H."/>
        </authorList>
    </citation>
    <scope>NUCLEOTIDE SEQUENCE [LARGE SCALE GENOMIC DNA]</scope>
    <source>
        <strain evidence="3">DSM 4029</strain>
    </source>
</reference>
<dbReference type="EMBL" id="FQVY01000004">
    <property type="protein sequence ID" value="SHG45357.1"/>
    <property type="molecule type" value="Genomic_DNA"/>
</dbReference>
<accession>A0AAQ1MF38</accession>
<evidence type="ECO:0000313" key="1">
    <source>
        <dbReference type="EMBL" id="MZL69375.1"/>
    </source>
</evidence>
<dbReference type="RefSeq" id="WP_044992121.1">
    <property type="nucleotide sequence ID" value="NZ_FQVY01000004.1"/>
</dbReference>
<dbReference type="AlphaFoldDB" id="A0AAQ1MF38"/>
<comment type="caution">
    <text evidence="2">The sequence shown here is derived from an EMBL/GenBank/DDBJ whole genome shotgun (WGS) entry which is preliminary data.</text>
</comment>
<evidence type="ECO:0000313" key="3">
    <source>
        <dbReference type="Proteomes" id="UP000184089"/>
    </source>
</evidence>
<reference evidence="1 4" key="3">
    <citation type="journal article" date="2019" name="Nat. Med.">
        <title>A library of human gut bacterial isolates paired with longitudinal multiomics data enables mechanistic microbiome research.</title>
        <authorList>
            <person name="Poyet M."/>
            <person name="Groussin M."/>
            <person name="Gibbons S.M."/>
            <person name="Avila-Pacheco J."/>
            <person name="Jiang X."/>
            <person name="Kearney S.M."/>
            <person name="Perrotta A.R."/>
            <person name="Berdy B."/>
            <person name="Zhao S."/>
            <person name="Lieberman T.D."/>
            <person name="Swanson P.K."/>
            <person name="Smith M."/>
            <person name="Roesemann S."/>
            <person name="Alexander J.E."/>
            <person name="Rich S.A."/>
            <person name="Livny J."/>
            <person name="Vlamakis H."/>
            <person name="Clish C."/>
            <person name="Bullock K."/>
            <person name="Deik A."/>
            <person name="Scott J."/>
            <person name="Pierce K.A."/>
            <person name="Xavier R.J."/>
            <person name="Alm E.J."/>
        </authorList>
    </citation>
    <scope>NUCLEOTIDE SEQUENCE [LARGE SCALE GENOMIC DNA]</scope>
    <source>
        <strain evidence="1 4">BIOML-A2</strain>
    </source>
</reference>
<proteinExistence type="predicted"/>
<evidence type="ECO:0000313" key="4">
    <source>
        <dbReference type="Proteomes" id="UP000474718"/>
    </source>
</evidence>
<sequence length="312" mass="33788">MKRAATAIFLALALLLFGTGLGKERSVDSVTCKRMVLYGGSIYVENRGDTPVRLPDESWGEVGEVRNAVFANERPSLPYYSNAVELIGSSLYGSADAPETLYLQLASGGITSYLRFDQAKSDASIYRPVVRLDGRYYAEAGYVDSLPPEGEGWKVSGVITNSGDPGKAPKKDYAANWQDLVGAKVVRREDSPDTLYLQFPLGGQDYVMRCTYLPVDEEGAAPQLVVGGKLYTEVGEVDALPEEGFAQAGNAVKDGSANRAPKKELGTNYAAFVGSPVYRNPEDDSAVYIQYYRGVSNRILEFRLADAGGAKK</sequence>
<dbReference type="Proteomes" id="UP000474718">
    <property type="component" value="Unassembled WGS sequence"/>
</dbReference>
<evidence type="ECO:0000313" key="2">
    <source>
        <dbReference type="EMBL" id="SHG45357.1"/>
    </source>
</evidence>
<gene>
    <name evidence="1" type="ORF">GT747_06275</name>
    <name evidence="2" type="ORF">SAMN05444424_2437</name>
</gene>
<organism evidence="2 3">
    <name type="scientific">Bittarella massiliensis</name>
    <name type="common">ex Durand et al. 2017</name>
    <dbReference type="NCBI Taxonomy" id="1720313"/>
    <lineage>
        <taxon>Bacteria</taxon>
        <taxon>Bacillati</taxon>
        <taxon>Bacillota</taxon>
        <taxon>Clostridia</taxon>
        <taxon>Eubacteriales</taxon>
        <taxon>Oscillospiraceae</taxon>
        <taxon>Bittarella (ex Durand et al. 2017)</taxon>
    </lineage>
</organism>
<dbReference type="Proteomes" id="UP000184089">
    <property type="component" value="Unassembled WGS sequence"/>
</dbReference>
<reference evidence="2" key="1">
    <citation type="submission" date="2016-11" db="EMBL/GenBank/DDBJ databases">
        <authorList>
            <person name="Varghese N."/>
            <person name="Submissions S."/>
        </authorList>
    </citation>
    <scope>NUCLEOTIDE SEQUENCE</scope>
    <source>
        <strain evidence="2">DSM 4029</strain>
    </source>
</reference>
<name>A0AAQ1MF38_9FIRM</name>
<dbReference type="EMBL" id="WWVX01000003">
    <property type="protein sequence ID" value="MZL69375.1"/>
    <property type="molecule type" value="Genomic_DNA"/>
</dbReference>
<protein>
    <submittedName>
        <fullName evidence="2">Uncharacterized protein</fullName>
    </submittedName>
</protein>
<keyword evidence="4" id="KW-1185">Reference proteome</keyword>